<reference evidence="1 2" key="1">
    <citation type="journal article" date="2019" name="Nat. Ecol. Evol.">
        <title>Megaphylogeny resolves global patterns of mushroom evolution.</title>
        <authorList>
            <person name="Varga T."/>
            <person name="Krizsan K."/>
            <person name="Foldi C."/>
            <person name="Dima B."/>
            <person name="Sanchez-Garcia M."/>
            <person name="Sanchez-Ramirez S."/>
            <person name="Szollosi G.J."/>
            <person name="Szarkandi J.G."/>
            <person name="Papp V."/>
            <person name="Albert L."/>
            <person name="Andreopoulos W."/>
            <person name="Angelini C."/>
            <person name="Antonin V."/>
            <person name="Barry K.W."/>
            <person name="Bougher N.L."/>
            <person name="Buchanan P."/>
            <person name="Buyck B."/>
            <person name="Bense V."/>
            <person name="Catcheside P."/>
            <person name="Chovatia M."/>
            <person name="Cooper J."/>
            <person name="Damon W."/>
            <person name="Desjardin D."/>
            <person name="Finy P."/>
            <person name="Geml J."/>
            <person name="Haridas S."/>
            <person name="Hughes K."/>
            <person name="Justo A."/>
            <person name="Karasinski D."/>
            <person name="Kautmanova I."/>
            <person name="Kiss B."/>
            <person name="Kocsube S."/>
            <person name="Kotiranta H."/>
            <person name="LaButti K.M."/>
            <person name="Lechner B.E."/>
            <person name="Liimatainen K."/>
            <person name="Lipzen A."/>
            <person name="Lukacs Z."/>
            <person name="Mihaltcheva S."/>
            <person name="Morgado L.N."/>
            <person name="Niskanen T."/>
            <person name="Noordeloos M.E."/>
            <person name="Ohm R.A."/>
            <person name="Ortiz-Santana B."/>
            <person name="Ovrebo C."/>
            <person name="Racz N."/>
            <person name="Riley R."/>
            <person name="Savchenko A."/>
            <person name="Shiryaev A."/>
            <person name="Soop K."/>
            <person name="Spirin V."/>
            <person name="Szebenyi C."/>
            <person name="Tomsovsky M."/>
            <person name="Tulloss R.E."/>
            <person name="Uehling J."/>
            <person name="Grigoriev I.V."/>
            <person name="Vagvolgyi C."/>
            <person name="Papp T."/>
            <person name="Martin F.M."/>
            <person name="Miettinen O."/>
            <person name="Hibbett D.S."/>
            <person name="Nagy L.G."/>
        </authorList>
    </citation>
    <scope>NUCLEOTIDE SEQUENCE [LARGE SCALE GENOMIC DNA]</scope>
    <source>
        <strain evidence="1 2">CBS 962.96</strain>
    </source>
</reference>
<accession>A0A4S8LQD5</accession>
<proteinExistence type="predicted"/>
<evidence type="ECO:0000313" key="2">
    <source>
        <dbReference type="Proteomes" id="UP000297245"/>
    </source>
</evidence>
<organism evidence="1 2">
    <name type="scientific">Dendrothele bispora (strain CBS 962.96)</name>
    <dbReference type="NCBI Taxonomy" id="1314807"/>
    <lineage>
        <taxon>Eukaryota</taxon>
        <taxon>Fungi</taxon>
        <taxon>Dikarya</taxon>
        <taxon>Basidiomycota</taxon>
        <taxon>Agaricomycotina</taxon>
        <taxon>Agaricomycetes</taxon>
        <taxon>Agaricomycetidae</taxon>
        <taxon>Agaricales</taxon>
        <taxon>Agaricales incertae sedis</taxon>
        <taxon>Dendrothele</taxon>
    </lineage>
</organism>
<name>A0A4S8LQD5_DENBC</name>
<dbReference type="Proteomes" id="UP000297245">
    <property type="component" value="Unassembled WGS sequence"/>
</dbReference>
<dbReference type="EMBL" id="ML179307">
    <property type="protein sequence ID" value="THU91370.1"/>
    <property type="molecule type" value="Genomic_DNA"/>
</dbReference>
<protein>
    <submittedName>
        <fullName evidence="1">Uncharacterized protein</fullName>
    </submittedName>
</protein>
<gene>
    <name evidence="1" type="ORF">K435DRAFT_234373</name>
</gene>
<sequence length="57" mass="6090">MVVMNASAMPDPKDILLLSHVLSYLNLYVESDYAVVFFAAGGSARQDGTSLEGIPKS</sequence>
<keyword evidence="2" id="KW-1185">Reference proteome</keyword>
<evidence type="ECO:0000313" key="1">
    <source>
        <dbReference type="EMBL" id="THU91370.1"/>
    </source>
</evidence>
<dbReference type="AlphaFoldDB" id="A0A4S8LQD5"/>